<proteinExistence type="predicted"/>
<dbReference type="Pfam" id="PF08241">
    <property type="entry name" value="Methyltransf_11"/>
    <property type="match status" value="1"/>
</dbReference>
<dbReference type="GO" id="GO:0008757">
    <property type="term" value="F:S-adenosylmethionine-dependent methyltransferase activity"/>
    <property type="evidence" value="ECO:0007669"/>
    <property type="project" value="InterPro"/>
</dbReference>
<dbReference type="EMBL" id="MFFV01000027">
    <property type="protein sequence ID" value="OGF19615.1"/>
    <property type="molecule type" value="Genomic_DNA"/>
</dbReference>
<protein>
    <submittedName>
        <fullName evidence="2">Methyltransferase type 11</fullName>
    </submittedName>
</protein>
<dbReference type="GO" id="GO:0032259">
    <property type="term" value="P:methylation"/>
    <property type="evidence" value="ECO:0007669"/>
    <property type="project" value="UniProtKB-KW"/>
</dbReference>
<dbReference type="STRING" id="1797988.A3I35_02090"/>
<dbReference type="Proteomes" id="UP000177878">
    <property type="component" value="Unassembled WGS sequence"/>
</dbReference>
<keyword evidence="2" id="KW-0489">Methyltransferase</keyword>
<sequence>MDNNLTKLNLGCGEEKKAGYVNLDWQSLTEPDVRHDLNKFPYPFADNTFDLIEASHILEHLDKPFAVMKELHRILKPGGKLLIKVPHFSRGFTHAEHAHGFDVTFPLYFNRQFTRSGFYGVEFKLAKMRLHWLAFFHLLPYLGYGKISIFILRMINAIISFLANLNQGFCSRIWCYWVGGFDEVEFNFICVK</sequence>
<evidence type="ECO:0000313" key="2">
    <source>
        <dbReference type="EMBL" id="OGF19615.1"/>
    </source>
</evidence>
<dbReference type="AlphaFoldDB" id="A0A1F5RYZ1"/>
<organism evidence="2 3">
    <name type="scientific">Candidatus Falkowbacteria bacterium RIFCSPLOWO2_02_FULL_45_15</name>
    <dbReference type="NCBI Taxonomy" id="1797988"/>
    <lineage>
        <taxon>Bacteria</taxon>
        <taxon>Candidatus Falkowiibacteriota</taxon>
    </lineage>
</organism>
<gene>
    <name evidence="2" type="ORF">A3I35_02090</name>
</gene>
<reference evidence="2 3" key="1">
    <citation type="journal article" date="2016" name="Nat. Commun.">
        <title>Thousands of microbial genomes shed light on interconnected biogeochemical processes in an aquifer system.</title>
        <authorList>
            <person name="Anantharaman K."/>
            <person name="Brown C.T."/>
            <person name="Hug L.A."/>
            <person name="Sharon I."/>
            <person name="Castelle C.J."/>
            <person name="Probst A.J."/>
            <person name="Thomas B.C."/>
            <person name="Singh A."/>
            <person name="Wilkins M.J."/>
            <person name="Karaoz U."/>
            <person name="Brodie E.L."/>
            <person name="Williams K.H."/>
            <person name="Hubbard S.S."/>
            <person name="Banfield J.F."/>
        </authorList>
    </citation>
    <scope>NUCLEOTIDE SEQUENCE [LARGE SCALE GENOMIC DNA]</scope>
</reference>
<dbReference type="InterPro" id="IPR029063">
    <property type="entry name" value="SAM-dependent_MTases_sf"/>
</dbReference>
<comment type="caution">
    <text evidence="2">The sequence shown here is derived from an EMBL/GenBank/DDBJ whole genome shotgun (WGS) entry which is preliminary data.</text>
</comment>
<dbReference type="SUPFAM" id="SSF53335">
    <property type="entry name" value="S-adenosyl-L-methionine-dependent methyltransferases"/>
    <property type="match status" value="1"/>
</dbReference>
<dbReference type="CDD" id="cd02440">
    <property type="entry name" value="AdoMet_MTases"/>
    <property type="match status" value="1"/>
</dbReference>
<evidence type="ECO:0000259" key="1">
    <source>
        <dbReference type="Pfam" id="PF08241"/>
    </source>
</evidence>
<name>A0A1F5RYZ1_9BACT</name>
<accession>A0A1F5RYZ1</accession>
<keyword evidence="2" id="KW-0808">Transferase</keyword>
<evidence type="ECO:0000313" key="3">
    <source>
        <dbReference type="Proteomes" id="UP000177878"/>
    </source>
</evidence>
<dbReference type="InterPro" id="IPR013216">
    <property type="entry name" value="Methyltransf_11"/>
</dbReference>
<feature type="domain" description="Methyltransferase type 11" evidence="1">
    <location>
        <begin position="33"/>
        <end position="83"/>
    </location>
</feature>
<dbReference type="Gene3D" id="3.40.50.150">
    <property type="entry name" value="Vaccinia Virus protein VP39"/>
    <property type="match status" value="1"/>
</dbReference>